<evidence type="ECO:0000256" key="3">
    <source>
        <dbReference type="ARBA" id="ARBA00022801"/>
    </source>
</evidence>
<dbReference type="GO" id="GO:0006508">
    <property type="term" value="P:proteolysis"/>
    <property type="evidence" value="ECO:0007669"/>
    <property type="project" value="UniProtKB-KW"/>
</dbReference>
<evidence type="ECO:0000259" key="4">
    <source>
        <dbReference type="Pfam" id="PF04586"/>
    </source>
</evidence>
<dbReference type="GO" id="GO:0008233">
    <property type="term" value="F:peptidase activity"/>
    <property type="evidence" value="ECO:0007669"/>
    <property type="project" value="UniProtKB-KW"/>
</dbReference>
<dbReference type="Proteomes" id="UP000287168">
    <property type="component" value="Unassembled WGS sequence"/>
</dbReference>
<name>A0A451GGZ4_9RHOB</name>
<dbReference type="InterPro" id="IPR006433">
    <property type="entry name" value="Prohead_protease"/>
</dbReference>
<feature type="domain" description="Prohead serine protease" evidence="4">
    <location>
        <begin position="16"/>
        <end position="175"/>
    </location>
</feature>
<evidence type="ECO:0000256" key="2">
    <source>
        <dbReference type="ARBA" id="ARBA00022670"/>
    </source>
</evidence>
<evidence type="ECO:0000256" key="1">
    <source>
        <dbReference type="ARBA" id="ARBA00022612"/>
    </source>
</evidence>
<dbReference type="AlphaFoldDB" id="A0A451GGZ4"/>
<proteinExistence type="predicted"/>
<dbReference type="OrthoDB" id="64791at2"/>
<organism evidence="5 6">
    <name type="scientific">Falsigemmobacter intermedius</name>
    <dbReference type="NCBI Taxonomy" id="1553448"/>
    <lineage>
        <taxon>Bacteria</taxon>
        <taxon>Pseudomonadati</taxon>
        <taxon>Pseudomonadota</taxon>
        <taxon>Alphaproteobacteria</taxon>
        <taxon>Rhodobacterales</taxon>
        <taxon>Paracoccaceae</taxon>
        <taxon>Falsigemmobacter</taxon>
    </lineage>
</organism>
<dbReference type="EMBL" id="SBLC01000052">
    <property type="protein sequence ID" value="RWY37129.1"/>
    <property type="molecule type" value="Genomic_DNA"/>
</dbReference>
<reference evidence="5 6" key="1">
    <citation type="journal article" date="2015" name="Int. J. Syst. Evol. Microbiol.">
        <title>Gemmobacter intermedius sp. nov., isolated from a white stork (Ciconia ciconia).</title>
        <authorList>
            <person name="Kampfer P."/>
            <person name="Jerzak L."/>
            <person name="Wilharm G."/>
            <person name="Golke J."/>
            <person name="Busse H.J."/>
            <person name="Glaeser S.P."/>
        </authorList>
    </citation>
    <scope>NUCLEOTIDE SEQUENCE [LARGE SCALE GENOMIC DNA]</scope>
    <source>
        <strain evidence="5 6">119/4</strain>
    </source>
</reference>
<keyword evidence="3" id="KW-0378">Hydrolase</keyword>
<dbReference type="Pfam" id="PF04586">
    <property type="entry name" value="Peptidase_S78"/>
    <property type="match status" value="1"/>
</dbReference>
<keyword evidence="1" id="KW-1188">Viral release from host cell</keyword>
<dbReference type="InterPro" id="IPR054613">
    <property type="entry name" value="Peptidase_S78_dom"/>
</dbReference>
<evidence type="ECO:0000313" key="5">
    <source>
        <dbReference type="EMBL" id="RWY37129.1"/>
    </source>
</evidence>
<gene>
    <name evidence="5" type="ORF">EP867_17580</name>
</gene>
<sequence length="203" mass="22511">MSNANREVRVLASAKLENRADGGNEAVVLTGYAAVFGQETDIGGYFRERIEKGAFSDAIGRDDIHALYNHDYQHVLGRAKAGTLRLSEDDHGLKVEITLPETQTARDLAENIRAGNIDQMSFAFTMSGGRQTWDESGETPLRTIEKVGELWEVSVVPRGAYPTTEIGLRSLEAHRKEARRHNFNAAARRLAMKAQIDSRTRGI</sequence>
<accession>A0A451GGZ4</accession>
<protein>
    <submittedName>
        <fullName evidence="5">HK97 family phage prohead protease</fullName>
    </submittedName>
</protein>
<keyword evidence="6" id="KW-1185">Reference proteome</keyword>
<comment type="caution">
    <text evidence="5">The sequence shown here is derived from an EMBL/GenBank/DDBJ whole genome shotgun (WGS) entry which is preliminary data.</text>
</comment>
<dbReference type="RefSeq" id="WP_128490768.1">
    <property type="nucleotide sequence ID" value="NZ_JBHLXB010000169.1"/>
</dbReference>
<keyword evidence="2 5" id="KW-0645">Protease</keyword>
<evidence type="ECO:0000313" key="6">
    <source>
        <dbReference type="Proteomes" id="UP000287168"/>
    </source>
</evidence>
<dbReference type="NCBIfam" id="TIGR01543">
    <property type="entry name" value="proheadase_HK97"/>
    <property type="match status" value="1"/>
</dbReference>